<dbReference type="AlphaFoldDB" id="A0A6A6UCR8"/>
<reference evidence="1" key="1">
    <citation type="journal article" date="2020" name="Stud. Mycol.">
        <title>101 Dothideomycetes genomes: a test case for predicting lifestyles and emergence of pathogens.</title>
        <authorList>
            <person name="Haridas S."/>
            <person name="Albert R."/>
            <person name="Binder M."/>
            <person name="Bloem J."/>
            <person name="Labutti K."/>
            <person name="Salamov A."/>
            <person name="Andreopoulos B."/>
            <person name="Baker S."/>
            <person name="Barry K."/>
            <person name="Bills G."/>
            <person name="Bluhm B."/>
            <person name="Cannon C."/>
            <person name="Castanera R."/>
            <person name="Culley D."/>
            <person name="Daum C."/>
            <person name="Ezra D."/>
            <person name="Gonzalez J."/>
            <person name="Henrissat B."/>
            <person name="Kuo A."/>
            <person name="Liang C."/>
            <person name="Lipzen A."/>
            <person name="Lutzoni F."/>
            <person name="Magnuson J."/>
            <person name="Mondo S."/>
            <person name="Nolan M."/>
            <person name="Ohm R."/>
            <person name="Pangilinan J."/>
            <person name="Park H.-J."/>
            <person name="Ramirez L."/>
            <person name="Alfaro M."/>
            <person name="Sun H."/>
            <person name="Tritt A."/>
            <person name="Yoshinaga Y."/>
            <person name="Zwiers L.-H."/>
            <person name="Turgeon B."/>
            <person name="Goodwin S."/>
            <person name="Spatafora J."/>
            <person name="Crous P."/>
            <person name="Grigoriev I."/>
        </authorList>
    </citation>
    <scope>NUCLEOTIDE SEQUENCE</scope>
    <source>
        <strain evidence="1">CBS 115976</strain>
    </source>
</reference>
<dbReference type="EMBL" id="MU004234">
    <property type="protein sequence ID" value="KAF2670069.1"/>
    <property type="molecule type" value="Genomic_DNA"/>
</dbReference>
<sequence length="575" mass="65403">MVVLPIKGASSVCLHSPITNKLPFNPADVQPCQLLQLEVAINYTLILITTSVSRSHRVSTTDKPAIVGCTNLLSRNMAPKTSLTSLPNEILDRIFDLIDAEIGLRDDLTWSTYRSLCLTCKLLNDVATRRLIQCWDNHSVRRLLVFYKYLGVYPVLRKYVKSFCLTNWDDLEYNFHPVKEQQGPGKRRRIKERKRLMKSSAQDARVYAKAMLPNLENLEISTNKYSRPFAPWLLLQETARRIMESPDMGKLNLPFWKLRRIRLDFGEPYIHPGFLLKPLFYLPNMREVEISGVFITEKWLQVRLGSGNEGDFEAPFPNATSPVEKLSIKQAIFDKESVEVLLGACTALKSIHLQGAYRPENIFDIHTAGTFRSMVAAAGRHVHSLTSFSFLVRQNASFSSAYARGSVGDYIRALDNVRKLEVDLQMLYGSVTLRNPLNQDARHSNEQQVAIMPSLAETLPPNLEELFIRNLDVESKAADINLTTIDYIDLFINPFLRTCRKKEQFANFRLIVFGVPLSCSDQSRDHRIITEMNNLNVEANVECFFMFASTELCDKALVCQCKTHGKVPFKSALLG</sequence>
<dbReference type="OrthoDB" id="2520703at2759"/>
<evidence type="ECO:0008006" key="3">
    <source>
        <dbReference type="Google" id="ProtNLM"/>
    </source>
</evidence>
<keyword evidence="2" id="KW-1185">Reference proteome</keyword>
<name>A0A6A6UCR8_9PEZI</name>
<evidence type="ECO:0000313" key="1">
    <source>
        <dbReference type="EMBL" id="KAF2670069.1"/>
    </source>
</evidence>
<proteinExistence type="predicted"/>
<accession>A0A6A6UCR8</accession>
<evidence type="ECO:0000313" key="2">
    <source>
        <dbReference type="Proteomes" id="UP000799302"/>
    </source>
</evidence>
<dbReference type="Proteomes" id="UP000799302">
    <property type="component" value="Unassembled WGS sequence"/>
</dbReference>
<organism evidence="1 2">
    <name type="scientific">Microthyrium microscopicum</name>
    <dbReference type="NCBI Taxonomy" id="703497"/>
    <lineage>
        <taxon>Eukaryota</taxon>
        <taxon>Fungi</taxon>
        <taxon>Dikarya</taxon>
        <taxon>Ascomycota</taxon>
        <taxon>Pezizomycotina</taxon>
        <taxon>Dothideomycetes</taxon>
        <taxon>Dothideomycetes incertae sedis</taxon>
        <taxon>Microthyriales</taxon>
        <taxon>Microthyriaceae</taxon>
        <taxon>Microthyrium</taxon>
    </lineage>
</organism>
<protein>
    <recommendedName>
        <fullName evidence="3">F-box domain-containing protein</fullName>
    </recommendedName>
</protein>
<gene>
    <name evidence="1" type="ORF">BT63DRAFT_439193</name>
</gene>